<keyword evidence="4" id="KW-1185">Reference proteome</keyword>
<reference evidence="3 4" key="1">
    <citation type="submission" date="2017-07" db="EMBL/GenBank/DDBJ databases">
        <title>First draft Genome Sequence of Nocardia cerradoensis isolated from human infection.</title>
        <authorList>
            <person name="Carrasco G."/>
        </authorList>
    </citation>
    <scope>NUCLEOTIDE SEQUENCE [LARGE SCALE GENOMIC DNA]</scope>
    <source>
        <strain evidence="3 4">CNM20130759</strain>
    </source>
</reference>
<gene>
    <name evidence="3" type="ORF">B7C42_01128</name>
</gene>
<keyword evidence="1" id="KW-0732">Signal</keyword>
<feature type="domain" description="DUF8020" evidence="2">
    <location>
        <begin position="37"/>
        <end position="108"/>
    </location>
</feature>
<proteinExistence type="predicted"/>
<dbReference type="Pfam" id="PF26059">
    <property type="entry name" value="DUF8020"/>
    <property type="match status" value="1"/>
</dbReference>
<dbReference type="RefSeq" id="WP_039781482.1">
    <property type="nucleotide sequence ID" value="NZ_JAAXOR010000005.1"/>
</dbReference>
<dbReference type="EMBL" id="NGAF01000002">
    <property type="protein sequence ID" value="OXR46163.1"/>
    <property type="molecule type" value="Genomic_DNA"/>
</dbReference>
<dbReference type="InterPro" id="IPR058333">
    <property type="entry name" value="DUF8020"/>
</dbReference>
<evidence type="ECO:0000313" key="4">
    <source>
        <dbReference type="Proteomes" id="UP000215506"/>
    </source>
</evidence>
<dbReference type="AlphaFoldDB" id="A0A231HB52"/>
<name>A0A231HB52_9NOCA</name>
<evidence type="ECO:0000259" key="2">
    <source>
        <dbReference type="Pfam" id="PF26059"/>
    </source>
</evidence>
<protein>
    <recommendedName>
        <fullName evidence="2">DUF8020 domain-containing protein</fullName>
    </recommendedName>
</protein>
<sequence>MKLQRLTAISALVVGAVTAGTVAAHAEPAAAPQPAAIKYSMKLVDKTVVTTLQGGTFRIAADDKSFAITDPHGATVVSLPTEVRVAGTEVPVKPVVKNDGTVLELTPQRTVTVDKPVTVQPIASPMENHRAMNEFETNFGVATAVGTFLGTAVGAIVGGVTGCILGLPLLGVGCIPAAVAGAGIGGILGTIAIGGPALAITGFDVIGTLSAAPGTTKWADDK</sequence>
<evidence type="ECO:0000256" key="1">
    <source>
        <dbReference type="SAM" id="SignalP"/>
    </source>
</evidence>
<dbReference type="Proteomes" id="UP000215506">
    <property type="component" value="Unassembled WGS sequence"/>
</dbReference>
<comment type="caution">
    <text evidence="3">The sequence shown here is derived from an EMBL/GenBank/DDBJ whole genome shotgun (WGS) entry which is preliminary data.</text>
</comment>
<feature type="chain" id="PRO_5011290350" description="DUF8020 domain-containing protein" evidence="1">
    <location>
        <begin position="27"/>
        <end position="222"/>
    </location>
</feature>
<accession>A0A231HB52</accession>
<evidence type="ECO:0000313" key="3">
    <source>
        <dbReference type="EMBL" id="OXR46163.1"/>
    </source>
</evidence>
<organism evidence="3 4">
    <name type="scientific">Nocardia cerradoensis</name>
    <dbReference type="NCBI Taxonomy" id="85688"/>
    <lineage>
        <taxon>Bacteria</taxon>
        <taxon>Bacillati</taxon>
        <taxon>Actinomycetota</taxon>
        <taxon>Actinomycetes</taxon>
        <taxon>Mycobacteriales</taxon>
        <taxon>Nocardiaceae</taxon>
        <taxon>Nocardia</taxon>
    </lineage>
</organism>
<feature type="signal peptide" evidence="1">
    <location>
        <begin position="1"/>
        <end position="26"/>
    </location>
</feature>